<evidence type="ECO:0000256" key="5">
    <source>
        <dbReference type="ARBA" id="ARBA00023274"/>
    </source>
</evidence>
<dbReference type="HAMAP" id="MF_03015">
    <property type="entry name" value="Ribosomal_S2_euk"/>
    <property type="match status" value="1"/>
</dbReference>
<dbReference type="NCBIfam" id="TIGR01012">
    <property type="entry name" value="uS2_euk_arch"/>
    <property type="match status" value="1"/>
</dbReference>
<dbReference type="InterPro" id="IPR027498">
    <property type="entry name" value="Ribosomal_uS2_euk"/>
</dbReference>
<evidence type="ECO:0000256" key="6">
    <source>
        <dbReference type="ARBA" id="ARBA00035256"/>
    </source>
</evidence>
<dbReference type="Proteomes" id="UP001626550">
    <property type="component" value="Unassembled WGS sequence"/>
</dbReference>
<dbReference type="AlphaFoldDB" id="A0ABD2Q8H5"/>
<dbReference type="CDD" id="cd01425">
    <property type="entry name" value="RPS2"/>
    <property type="match status" value="1"/>
</dbReference>
<evidence type="ECO:0000256" key="3">
    <source>
        <dbReference type="ARBA" id="ARBA00022490"/>
    </source>
</evidence>
<keyword evidence="5 7" id="KW-0687">Ribonucleoprotein</keyword>
<dbReference type="EMBL" id="JBJKFK010000650">
    <property type="protein sequence ID" value="KAL3315864.1"/>
    <property type="molecule type" value="Genomic_DNA"/>
</dbReference>
<dbReference type="SUPFAM" id="SSF52313">
    <property type="entry name" value="Ribosomal protein S2"/>
    <property type="match status" value="1"/>
</dbReference>
<dbReference type="PRINTS" id="PR00395">
    <property type="entry name" value="RIBOSOMALS2"/>
</dbReference>
<evidence type="ECO:0000256" key="7">
    <source>
        <dbReference type="HAMAP-Rule" id="MF_03015"/>
    </source>
</evidence>
<keyword evidence="4 7" id="KW-0689">Ribosomal protein</keyword>
<dbReference type="InterPro" id="IPR018130">
    <property type="entry name" value="Ribosomal_uS2_CS"/>
</dbReference>
<comment type="caution">
    <text evidence="9">The sequence shown here is derived from an EMBL/GenBank/DDBJ whole genome shotgun (WGS) entry which is preliminary data.</text>
</comment>
<proteinExistence type="inferred from homology"/>
<name>A0ABD2Q8H5_9PLAT</name>
<dbReference type="PANTHER" id="PTHR11489">
    <property type="entry name" value="40S RIBOSOMAL PROTEIN SA"/>
    <property type="match status" value="1"/>
</dbReference>
<comment type="similarity">
    <text evidence="2 7 8">Belongs to the universal ribosomal protein uS2 family.</text>
</comment>
<dbReference type="Pfam" id="PF00318">
    <property type="entry name" value="Ribosomal_S2"/>
    <property type="match status" value="2"/>
</dbReference>
<evidence type="ECO:0000256" key="8">
    <source>
        <dbReference type="RuleBase" id="RU003631"/>
    </source>
</evidence>
<dbReference type="InterPro" id="IPR001865">
    <property type="entry name" value="Ribosomal_uS2"/>
</dbReference>
<dbReference type="Gene3D" id="3.40.50.10490">
    <property type="entry name" value="Glucose-6-phosphate isomerase like protein, domain 1"/>
    <property type="match status" value="1"/>
</dbReference>
<dbReference type="InterPro" id="IPR023591">
    <property type="entry name" value="Ribosomal_uS2_flav_dom_sf"/>
</dbReference>
<dbReference type="GO" id="GO:0022627">
    <property type="term" value="C:cytosolic small ribosomal subunit"/>
    <property type="evidence" value="ECO:0007669"/>
    <property type="project" value="UniProtKB-UniRule"/>
</dbReference>
<dbReference type="InterPro" id="IPR005707">
    <property type="entry name" value="Ribosomal_uS2_euk/arc"/>
</dbReference>
<comment type="subcellular location">
    <subcellularLocation>
        <location evidence="1 7">Cytoplasm</location>
    </subcellularLocation>
</comment>
<keyword evidence="3 7" id="KW-0963">Cytoplasm</keyword>
<evidence type="ECO:0000313" key="10">
    <source>
        <dbReference type="Proteomes" id="UP001626550"/>
    </source>
</evidence>
<dbReference type="GO" id="GO:0006412">
    <property type="term" value="P:translation"/>
    <property type="evidence" value="ECO:0007669"/>
    <property type="project" value="UniProtKB-UniRule"/>
</dbReference>
<gene>
    <name evidence="9" type="ORF">Ciccas_005502</name>
</gene>
<evidence type="ECO:0000256" key="1">
    <source>
        <dbReference type="ARBA" id="ARBA00004496"/>
    </source>
</evidence>
<comment type="subunit">
    <text evidence="7">Component of the small ribosomal subunit. Mature ribosomes consist of a small (40S) and a large (60S) subunit. The 40S subunit contains about 33 different proteins and 1 molecule of RNA (18S). The 60S subunit contains about 49 different proteins and 3 molecules of RNA (28S, 5.8S and 5S). Interacts with ribosomal protein S21.</text>
</comment>
<organism evidence="9 10">
    <name type="scientific">Cichlidogyrus casuarinus</name>
    <dbReference type="NCBI Taxonomy" id="1844966"/>
    <lineage>
        <taxon>Eukaryota</taxon>
        <taxon>Metazoa</taxon>
        <taxon>Spiralia</taxon>
        <taxon>Lophotrochozoa</taxon>
        <taxon>Platyhelminthes</taxon>
        <taxon>Monogenea</taxon>
        <taxon>Monopisthocotylea</taxon>
        <taxon>Dactylogyridea</taxon>
        <taxon>Ancyrocephalidae</taxon>
        <taxon>Cichlidogyrus</taxon>
    </lineage>
</organism>
<accession>A0ABD2Q8H5</accession>
<dbReference type="PROSITE" id="PS00963">
    <property type="entry name" value="RIBOSOMAL_S2_2"/>
    <property type="match status" value="1"/>
</dbReference>
<evidence type="ECO:0000256" key="4">
    <source>
        <dbReference type="ARBA" id="ARBA00022980"/>
    </source>
</evidence>
<dbReference type="GO" id="GO:0003735">
    <property type="term" value="F:structural constituent of ribosome"/>
    <property type="evidence" value="ECO:0007669"/>
    <property type="project" value="UniProtKB-UniRule"/>
</dbReference>
<sequence length="273" mass="30391">MSGGTSALELTTEDLNLMLSACVHLGSSNSNFQMEQYIHGRTEEGFSIFRLQMTWEKILLAARAIAAIPYSQDVFAIGTRTSTQRACLKFAHFCNATGVANRFTPGAFTNQIQPGFREPRLLIVSDPMADHQAVREASKAGIPVIGFCNSNTRLNYIDIAIPCNNQSDNAIGLMWWLLAREVRRITGKESRQTPWDVMVDMFIYRKPSEIAADAEEVDQGFNAQDNMNIDDSEWQHDSGMPGPGMPAVGTMMDNYAEKSVKGDWSNYDSTANW</sequence>
<comment type="function">
    <text evidence="7">Required for the assembly and/or stability of the 40S ribosomal subunit. Required for the processing of the 20S rRNA-precursor to mature 18S rRNA in a late step of the maturation of 40S ribosomal subunits.</text>
</comment>
<dbReference type="FunFam" id="3.40.50.10490:FF:000030">
    <property type="entry name" value="30S ribosomal protein S2"/>
    <property type="match status" value="1"/>
</dbReference>
<evidence type="ECO:0000313" key="9">
    <source>
        <dbReference type="EMBL" id="KAL3315864.1"/>
    </source>
</evidence>
<keyword evidence="10" id="KW-1185">Reference proteome</keyword>
<evidence type="ECO:0000256" key="2">
    <source>
        <dbReference type="ARBA" id="ARBA00006242"/>
    </source>
</evidence>
<protein>
    <recommendedName>
        <fullName evidence="6 7">Small ribosomal subunit protein uS2</fullName>
    </recommendedName>
</protein>
<reference evidence="9 10" key="1">
    <citation type="submission" date="2024-11" db="EMBL/GenBank/DDBJ databases">
        <title>Adaptive evolution of stress response genes in parasites aligns with host niche diversity.</title>
        <authorList>
            <person name="Hahn C."/>
            <person name="Resl P."/>
        </authorList>
    </citation>
    <scope>NUCLEOTIDE SEQUENCE [LARGE SCALE GENOMIC DNA]</scope>
    <source>
        <strain evidence="9">EGGRZ-B1_66</strain>
        <tissue evidence="9">Body</tissue>
    </source>
</reference>
<dbReference type="GO" id="GO:0000028">
    <property type="term" value="P:ribosomal small subunit assembly"/>
    <property type="evidence" value="ECO:0007669"/>
    <property type="project" value="UniProtKB-UniRule"/>
</dbReference>